<reference evidence="2" key="1">
    <citation type="submission" date="2015-01" db="EMBL/GenBank/DDBJ databases">
        <authorList>
            <person name="Aksoy S."/>
            <person name="Warren W."/>
            <person name="Wilson R.K."/>
        </authorList>
    </citation>
    <scope>NUCLEOTIDE SEQUENCE [LARGE SCALE GENOMIC DNA]</scope>
    <source>
        <strain evidence="2">IAEA</strain>
    </source>
</reference>
<dbReference type="VEuPathDB" id="VectorBase:GPPI019209"/>
<name>A0A1B0B540_9MUSC</name>
<evidence type="ECO:0000313" key="1">
    <source>
        <dbReference type="EnsemblMetazoa" id="GPPI019209-PA"/>
    </source>
</evidence>
<dbReference type="Proteomes" id="UP000092460">
    <property type="component" value="Unassembled WGS sequence"/>
</dbReference>
<dbReference type="EMBL" id="JXJN01008603">
    <property type="status" value="NOT_ANNOTATED_CDS"/>
    <property type="molecule type" value="Genomic_DNA"/>
</dbReference>
<keyword evidence="2" id="KW-1185">Reference proteome</keyword>
<organism evidence="1 2">
    <name type="scientific">Glossina palpalis gambiensis</name>
    <dbReference type="NCBI Taxonomy" id="67801"/>
    <lineage>
        <taxon>Eukaryota</taxon>
        <taxon>Metazoa</taxon>
        <taxon>Ecdysozoa</taxon>
        <taxon>Arthropoda</taxon>
        <taxon>Hexapoda</taxon>
        <taxon>Insecta</taxon>
        <taxon>Pterygota</taxon>
        <taxon>Neoptera</taxon>
        <taxon>Endopterygota</taxon>
        <taxon>Diptera</taxon>
        <taxon>Brachycera</taxon>
        <taxon>Muscomorpha</taxon>
        <taxon>Hippoboscoidea</taxon>
        <taxon>Glossinidae</taxon>
        <taxon>Glossina</taxon>
    </lineage>
</organism>
<reference evidence="1" key="2">
    <citation type="submission" date="2020-05" db="UniProtKB">
        <authorList>
            <consortium name="EnsemblMetazoa"/>
        </authorList>
    </citation>
    <scope>IDENTIFICATION</scope>
    <source>
        <strain evidence="1">IAEA</strain>
    </source>
</reference>
<evidence type="ECO:0000313" key="2">
    <source>
        <dbReference type="Proteomes" id="UP000092460"/>
    </source>
</evidence>
<accession>A0A1B0B540</accession>
<dbReference type="AlphaFoldDB" id="A0A1B0B540"/>
<dbReference type="EnsemblMetazoa" id="GPPI019209-RA">
    <property type="protein sequence ID" value="GPPI019209-PA"/>
    <property type="gene ID" value="GPPI019209"/>
</dbReference>
<proteinExistence type="predicted"/>
<sequence>MYTSHAQSILSVHTNTPADMGRIKIESKTILSYNSQKPQMGPPNKLSPIGPYHNKFMDTYETNFISTNIPNQQLPNLSQFHKNLANALCNMESQINGNKKGRFSNGSLEQSLGDEFVTWYCVRQPHKHPANEAIYTMKKVGEGKQLLAARILHHYKVVSHYYWLHHHHHHHHHRHHYQRNDHEVVELLLCSNVRA</sequence>
<protein>
    <submittedName>
        <fullName evidence="1">Uncharacterized protein</fullName>
    </submittedName>
</protein>